<gene>
    <name evidence="2" type="ORF">EYF80_018357</name>
</gene>
<feature type="region of interest" description="Disordered" evidence="1">
    <location>
        <begin position="45"/>
        <end position="68"/>
    </location>
</feature>
<reference evidence="2 3" key="1">
    <citation type="submission" date="2019-03" db="EMBL/GenBank/DDBJ databases">
        <title>First draft genome of Liparis tanakae, snailfish: a comprehensive survey of snailfish specific genes.</title>
        <authorList>
            <person name="Kim W."/>
            <person name="Song I."/>
            <person name="Jeong J.-H."/>
            <person name="Kim D."/>
            <person name="Kim S."/>
            <person name="Ryu S."/>
            <person name="Song J.Y."/>
            <person name="Lee S.K."/>
        </authorList>
    </citation>
    <scope>NUCLEOTIDE SEQUENCE [LARGE SCALE GENOMIC DNA]</scope>
    <source>
        <tissue evidence="2">Muscle</tissue>
    </source>
</reference>
<name>A0A4Z2I0I9_9TELE</name>
<protein>
    <submittedName>
        <fullName evidence="2">Uncharacterized protein</fullName>
    </submittedName>
</protein>
<keyword evidence="3" id="KW-1185">Reference proteome</keyword>
<sequence length="175" mass="18859">MSAPVSSLSASSCLNSTVIALSQSTAAISTSVVLFMWTAPKNSVALKPEGGGRRGNAPRRSPPGDIEQILTEPPVCEGTSAMVAMSMYWLGKRKRSTQQPCATHLPGASAVGMEDWKMKSFPLHSAAWRGENNEKELKKKEHKKLTRKPSSSGTNISAVSETTIIWGWARALFTL</sequence>
<dbReference type="Proteomes" id="UP000314294">
    <property type="component" value="Unassembled WGS sequence"/>
</dbReference>
<dbReference type="AlphaFoldDB" id="A0A4Z2I0I9"/>
<dbReference type="EMBL" id="SRLO01000150">
    <property type="protein sequence ID" value="TNN71408.1"/>
    <property type="molecule type" value="Genomic_DNA"/>
</dbReference>
<feature type="region of interest" description="Disordered" evidence="1">
    <location>
        <begin position="132"/>
        <end position="154"/>
    </location>
</feature>
<organism evidence="2 3">
    <name type="scientific">Liparis tanakae</name>
    <name type="common">Tanaka's snailfish</name>
    <dbReference type="NCBI Taxonomy" id="230148"/>
    <lineage>
        <taxon>Eukaryota</taxon>
        <taxon>Metazoa</taxon>
        <taxon>Chordata</taxon>
        <taxon>Craniata</taxon>
        <taxon>Vertebrata</taxon>
        <taxon>Euteleostomi</taxon>
        <taxon>Actinopterygii</taxon>
        <taxon>Neopterygii</taxon>
        <taxon>Teleostei</taxon>
        <taxon>Neoteleostei</taxon>
        <taxon>Acanthomorphata</taxon>
        <taxon>Eupercaria</taxon>
        <taxon>Perciformes</taxon>
        <taxon>Cottioidei</taxon>
        <taxon>Cottales</taxon>
        <taxon>Liparidae</taxon>
        <taxon>Liparis</taxon>
    </lineage>
</organism>
<evidence type="ECO:0000313" key="3">
    <source>
        <dbReference type="Proteomes" id="UP000314294"/>
    </source>
</evidence>
<proteinExistence type="predicted"/>
<comment type="caution">
    <text evidence="2">The sequence shown here is derived from an EMBL/GenBank/DDBJ whole genome shotgun (WGS) entry which is preliminary data.</text>
</comment>
<evidence type="ECO:0000256" key="1">
    <source>
        <dbReference type="SAM" id="MobiDB-lite"/>
    </source>
</evidence>
<accession>A0A4Z2I0I9</accession>
<evidence type="ECO:0000313" key="2">
    <source>
        <dbReference type="EMBL" id="TNN71408.1"/>
    </source>
</evidence>